<dbReference type="PANTHER" id="PTHR21106">
    <property type="entry name" value="NADH DEHYDROGENASE [UBIQUINONE] 1 BETA SUBCOMPLEX SUBUNIT 6"/>
    <property type="match status" value="1"/>
</dbReference>
<evidence type="ECO:0000313" key="2">
    <source>
        <dbReference type="Proteomes" id="UP001187531"/>
    </source>
</evidence>
<dbReference type="PANTHER" id="PTHR21106:SF2">
    <property type="entry name" value="NADH DEHYDROGENASE [UBIQUINONE] 1 BETA SUBCOMPLEX SUBUNIT 6"/>
    <property type="match status" value="1"/>
</dbReference>
<proteinExistence type="predicted"/>
<dbReference type="GO" id="GO:0006120">
    <property type="term" value="P:mitochondrial electron transport, NADH to ubiquinone"/>
    <property type="evidence" value="ECO:0007669"/>
    <property type="project" value="InterPro"/>
</dbReference>
<dbReference type="InterPro" id="IPR019174">
    <property type="entry name" value="NADH_DH_b-subcmplx_su6"/>
</dbReference>
<sequence>MPKAIAPVLPDGTKPMTIEGPTYDVRVRVGGSGMTELDRQWRKQWVKDQQLTHREPVIDRKMIAQRMNPIRRFLRFPMDYLFYNVLEPKIGYRRAFIGRNMFTKIVLGMAFLEFAYYYLKYEKQNWTSLQGWHVYDTRPRILPGEPGYPNFTKKQPNDYYDKGFKNSSFYKPVNY</sequence>
<gene>
    <name evidence="1" type="ORF">QYM36_004276</name>
</gene>
<reference evidence="1" key="1">
    <citation type="submission" date="2023-07" db="EMBL/GenBank/DDBJ databases">
        <title>Chromosome-level genome assembly of Artemia franciscana.</title>
        <authorList>
            <person name="Jo E."/>
        </authorList>
    </citation>
    <scope>NUCLEOTIDE SEQUENCE</scope>
    <source>
        <tissue evidence="1">Whole body</tissue>
    </source>
</reference>
<dbReference type="Proteomes" id="UP001187531">
    <property type="component" value="Unassembled WGS sequence"/>
</dbReference>
<comment type="caution">
    <text evidence="1">The sequence shown here is derived from an EMBL/GenBank/DDBJ whole genome shotgun (WGS) entry which is preliminary data.</text>
</comment>
<dbReference type="Pfam" id="PF09782">
    <property type="entry name" value="NDUF_B6"/>
    <property type="match status" value="1"/>
</dbReference>
<keyword evidence="2" id="KW-1185">Reference proteome</keyword>
<organism evidence="1 2">
    <name type="scientific">Artemia franciscana</name>
    <name type="common">Brine shrimp</name>
    <name type="synonym">Artemia sanfranciscana</name>
    <dbReference type="NCBI Taxonomy" id="6661"/>
    <lineage>
        <taxon>Eukaryota</taxon>
        <taxon>Metazoa</taxon>
        <taxon>Ecdysozoa</taxon>
        <taxon>Arthropoda</taxon>
        <taxon>Crustacea</taxon>
        <taxon>Branchiopoda</taxon>
        <taxon>Anostraca</taxon>
        <taxon>Artemiidae</taxon>
        <taxon>Artemia</taxon>
    </lineage>
</organism>
<accession>A0AA88I2D2</accession>
<evidence type="ECO:0008006" key="3">
    <source>
        <dbReference type="Google" id="ProtNLM"/>
    </source>
</evidence>
<protein>
    <recommendedName>
        <fullName evidence="3">NADH dehydrogenase [ubiquinone] 1 beta subcomplex subunit 6</fullName>
    </recommendedName>
</protein>
<evidence type="ECO:0000313" key="1">
    <source>
        <dbReference type="EMBL" id="KAK2720335.1"/>
    </source>
</evidence>
<dbReference type="GO" id="GO:0005739">
    <property type="term" value="C:mitochondrion"/>
    <property type="evidence" value="ECO:0007669"/>
    <property type="project" value="GOC"/>
</dbReference>
<name>A0AA88I2D2_ARTSF</name>
<dbReference type="AlphaFoldDB" id="A0AA88I2D2"/>
<dbReference type="EMBL" id="JAVRJZ010000007">
    <property type="protein sequence ID" value="KAK2720335.1"/>
    <property type="molecule type" value="Genomic_DNA"/>
</dbReference>